<dbReference type="Proteomes" id="UP001208041">
    <property type="component" value="Unassembled WGS sequence"/>
</dbReference>
<dbReference type="RefSeq" id="WP_263954976.1">
    <property type="nucleotide sequence ID" value="NZ_JAOYFC010000006.1"/>
</dbReference>
<accession>A0AAE3LSW1</accession>
<protein>
    <submittedName>
        <fullName evidence="1">Uncharacterized protein</fullName>
    </submittedName>
</protein>
<evidence type="ECO:0000313" key="1">
    <source>
        <dbReference type="EMBL" id="MCV6826004.1"/>
    </source>
</evidence>
<dbReference type="EMBL" id="JAOYFC010000006">
    <property type="protein sequence ID" value="MCV6826004.1"/>
    <property type="molecule type" value="Genomic_DNA"/>
</dbReference>
<dbReference type="AlphaFoldDB" id="A0AAE3LSW1"/>
<gene>
    <name evidence="1" type="ORF">OH136_15685</name>
</gene>
<organism evidence="1 2">
    <name type="scientific">Halocynthiibacter halioticoli</name>
    <dbReference type="NCBI Taxonomy" id="2986804"/>
    <lineage>
        <taxon>Bacteria</taxon>
        <taxon>Pseudomonadati</taxon>
        <taxon>Pseudomonadota</taxon>
        <taxon>Alphaproteobacteria</taxon>
        <taxon>Rhodobacterales</taxon>
        <taxon>Paracoccaceae</taxon>
        <taxon>Halocynthiibacter</taxon>
    </lineage>
</organism>
<sequence length="316" mass="35282">MPRTILEIAREAAERDATAPPPSTLFGTNNRIARTLRNAAKDTLREYMRRCGSSGLSEFHSTWVFSIIPGRFTYQMPPDFLRAIPHTEGRFGWDLSFLGPATPQVWANWLLRRSHVTASMGWRIKNGVLFIDPVPRETALVSFEYISNYPVVSEIREGDYDLNADPINTIAPLVPRDGFLDVTDSAALNEMGASSSFEYGEGEGYDDAEWDEGPFEILRRIDPNSEINPLPQVRRPEFTQDDDMPAFVDDYALSLGMTYRLRRALSKPYAEHAAEYEAELDAKESHDAGGARGFSLGRSGQCHGAVPLGAGKWMVS</sequence>
<proteinExistence type="predicted"/>
<name>A0AAE3LSW1_9RHOB</name>
<keyword evidence="2" id="KW-1185">Reference proteome</keyword>
<comment type="caution">
    <text evidence="1">The sequence shown here is derived from an EMBL/GenBank/DDBJ whole genome shotgun (WGS) entry which is preliminary data.</text>
</comment>
<reference evidence="1" key="1">
    <citation type="submission" date="2022-10" db="EMBL/GenBank/DDBJ databases">
        <authorList>
            <person name="Yue Y."/>
        </authorList>
    </citation>
    <scope>NUCLEOTIDE SEQUENCE</scope>
    <source>
        <strain evidence="1">Z654</strain>
    </source>
</reference>
<evidence type="ECO:0000313" key="2">
    <source>
        <dbReference type="Proteomes" id="UP001208041"/>
    </source>
</evidence>